<dbReference type="OrthoDB" id="442764at2759"/>
<dbReference type="Proteomes" id="UP000649617">
    <property type="component" value="Unassembled WGS sequence"/>
</dbReference>
<evidence type="ECO:0008006" key="4">
    <source>
        <dbReference type="Google" id="ProtNLM"/>
    </source>
</evidence>
<name>A0A812L6E8_SYMPI</name>
<dbReference type="AlphaFoldDB" id="A0A812L6E8"/>
<sequence length="193" mass="22126">MGYSMGGFGAIQLGCWAPEAFDAVISIAGYGMGTQEPTETSGAPQPKGRRVLEWYLDRHVPKLADVPIVWGVHCREDTMSSFDDVNTIIDTVSETAYRSRKRCHSQMVEVPAELANSDYPKRRRDAASGHGYFNVTLLKDRSEEILFTDLRNQLSRSAKRQRPRWDIPEEPESTANWKREQNEFYDPPSKRWR</sequence>
<accession>A0A812L6E8</accession>
<reference evidence="2" key="1">
    <citation type="submission" date="2021-02" db="EMBL/GenBank/DDBJ databases">
        <authorList>
            <person name="Dougan E. K."/>
            <person name="Rhodes N."/>
            <person name="Thang M."/>
            <person name="Chan C."/>
        </authorList>
    </citation>
    <scope>NUCLEOTIDE SEQUENCE</scope>
</reference>
<gene>
    <name evidence="2" type="ORF">SPIL2461_LOCUS4069</name>
</gene>
<feature type="non-terminal residue" evidence="2">
    <location>
        <position position="193"/>
    </location>
</feature>
<evidence type="ECO:0000256" key="1">
    <source>
        <dbReference type="SAM" id="MobiDB-lite"/>
    </source>
</evidence>
<dbReference type="Gene3D" id="3.40.50.1820">
    <property type="entry name" value="alpha/beta hydrolase"/>
    <property type="match status" value="1"/>
</dbReference>
<dbReference type="SUPFAM" id="SSF53474">
    <property type="entry name" value="alpha/beta-Hydrolases"/>
    <property type="match status" value="1"/>
</dbReference>
<protein>
    <recommendedName>
        <fullName evidence="4">Peptidase S9 prolyl oligopeptidase catalytic domain-containing protein</fullName>
    </recommendedName>
</protein>
<keyword evidence="3" id="KW-1185">Reference proteome</keyword>
<dbReference type="InterPro" id="IPR029058">
    <property type="entry name" value="AB_hydrolase_fold"/>
</dbReference>
<proteinExistence type="predicted"/>
<feature type="region of interest" description="Disordered" evidence="1">
    <location>
        <begin position="158"/>
        <end position="193"/>
    </location>
</feature>
<dbReference type="EMBL" id="CAJNIZ010005223">
    <property type="protein sequence ID" value="CAE7239953.1"/>
    <property type="molecule type" value="Genomic_DNA"/>
</dbReference>
<organism evidence="2 3">
    <name type="scientific">Symbiodinium pilosum</name>
    <name type="common">Dinoflagellate</name>
    <dbReference type="NCBI Taxonomy" id="2952"/>
    <lineage>
        <taxon>Eukaryota</taxon>
        <taxon>Sar</taxon>
        <taxon>Alveolata</taxon>
        <taxon>Dinophyceae</taxon>
        <taxon>Suessiales</taxon>
        <taxon>Symbiodiniaceae</taxon>
        <taxon>Symbiodinium</taxon>
    </lineage>
</organism>
<evidence type="ECO:0000313" key="2">
    <source>
        <dbReference type="EMBL" id="CAE7239953.1"/>
    </source>
</evidence>
<comment type="caution">
    <text evidence="2">The sequence shown here is derived from an EMBL/GenBank/DDBJ whole genome shotgun (WGS) entry which is preliminary data.</text>
</comment>
<evidence type="ECO:0000313" key="3">
    <source>
        <dbReference type="Proteomes" id="UP000649617"/>
    </source>
</evidence>